<protein>
    <submittedName>
        <fullName evidence="1">Uncharacterized protein</fullName>
    </submittedName>
</protein>
<reference evidence="1 2" key="2">
    <citation type="journal article" date="2022" name="Mol. Ecol. Resour.">
        <title>The genomes of chicory, endive, great burdock and yacon provide insights into Asteraceae paleo-polyploidization history and plant inulin production.</title>
        <authorList>
            <person name="Fan W."/>
            <person name="Wang S."/>
            <person name="Wang H."/>
            <person name="Wang A."/>
            <person name="Jiang F."/>
            <person name="Liu H."/>
            <person name="Zhao H."/>
            <person name="Xu D."/>
            <person name="Zhang Y."/>
        </authorList>
    </citation>
    <scope>NUCLEOTIDE SEQUENCE [LARGE SCALE GENOMIC DNA]</scope>
    <source>
        <strain evidence="2">cv. Yunnan</strain>
        <tissue evidence="1">Leaves</tissue>
    </source>
</reference>
<reference evidence="2" key="1">
    <citation type="journal article" date="2022" name="Mol. Ecol. Resour.">
        <title>The genomes of chicory, endive, great burdock and yacon provide insights into Asteraceae palaeo-polyploidization history and plant inulin production.</title>
        <authorList>
            <person name="Fan W."/>
            <person name="Wang S."/>
            <person name="Wang H."/>
            <person name="Wang A."/>
            <person name="Jiang F."/>
            <person name="Liu H."/>
            <person name="Zhao H."/>
            <person name="Xu D."/>
            <person name="Zhang Y."/>
        </authorList>
    </citation>
    <scope>NUCLEOTIDE SEQUENCE [LARGE SCALE GENOMIC DNA]</scope>
    <source>
        <strain evidence="2">cv. Yunnan</strain>
    </source>
</reference>
<organism evidence="1 2">
    <name type="scientific">Smallanthus sonchifolius</name>
    <dbReference type="NCBI Taxonomy" id="185202"/>
    <lineage>
        <taxon>Eukaryota</taxon>
        <taxon>Viridiplantae</taxon>
        <taxon>Streptophyta</taxon>
        <taxon>Embryophyta</taxon>
        <taxon>Tracheophyta</taxon>
        <taxon>Spermatophyta</taxon>
        <taxon>Magnoliopsida</taxon>
        <taxon>eudicotyledons</taxon>
        <taxon>Gunneridae</taxon>
        <taxon>Pentapetalae</taxon>
        <taxon>asterids</taxon>
        <taxon>campanulids</taxon>
        <taxon>Asterales</taxon>
        <taxon>Asteraceae</taxon>
        <taxon>Asteroideae</taxon>
        <taxon>Heliantheae alliance</taxon>
        <taxon>Millerieae</taxon>
        <taxon>Smallanthus</taxon>
    </lineage>
</organism>
<comment type="caution">
    <text evidence="1">The sequence shown here is derived from an EMBL/GenBank/DDBJ whole genome shotgun (WGS) entry which is preliminary data.</text>
</comment>
<name>A0ACB9K0K2_9ASTR</name>
<dbReference type="Proteomes" id="UP001056120">
    <property type="component" value="Linkage Group LG02"/>
</dbReference>
<dbReference type="EMBL" id="CM042019">
    <property type="protein sequence ID" value="KAI3825761.1"/>
    <property type="molecule type" value="Genomic_DNA"/>
</dbReference>
<evidence type="ECO:0000313" key="2">
    <source>
        <dbReference type="Proteomes" id="UP001056120"/>
    </source>
</evidence>
<proteinExistence type="predicted"/>
<sequence>MAWTVLPKVSCMVCYTDSTTQRHIVAPVWAIFSTPPNQTAANTGELEKGLNSLADKLKGLAAGGDDIKKYASGNLTYGPGSRALYGSIQCTPHMDKDMCMKCLSDATKEVHNCCSKTRALTGVVFSGNCFYWYSHFNFLA</sequence>
<gene>
    <name evidence="1" type="ORF">L1987_07380</name>
</gene>
<keyword evidence="2" id="KW-1185">Reference proteome</keyword>
<accession>A0ACB9K0K2</accession>
<evidence type="ECO:0000313" key="1">
    <source>
        <dbReference type="EMBL" id="KAI3825761.1"/>
    </source>
</evidence>